<evidence type="ECO:0000256" key="2">
    <source>
        <dbReference type="ARBA" id="ARBA00023002"/>
    </source>
</evidence>
<name>A0A2S7F1Q0_9XANT</name>
<keyword evidence="1" id="KW-0521">NADP</keyword>
<accession>A0A2S7F1Q0</accession>
<evidence type="ECO:0000313" key="4">
    <source>
        <dbReference type="EMBL" id="PPU99367.1"/>
    </source>
</evidence>
<dbReference type="Gene3D" id="3.40.50.720">
    <property type="entry name" value="NAD(P)-binding Rossmann-like Domain"/>
    <property type="match status" value="1"/>
</dbReference>
<sequence>MLWPCADVREKRRLYHHQIWKHGMRAVEMAHTGKPDVLRVVERDIPTIKPGHLLVKVGACGVNYADVVRRSGKPYPVPTPCPFILGAEIAGVVMAVGDGVDRWAEGDTLVALMDHGGYAEYALVSADAAMPVPSDLLPEIAAALLLQGMTALVMLDHVGRLSSGQSVFIDGAAGGLGGIASQIARIFGAADIVGGVSTPGKFAEARERGFTDVVDYTAPQWVDAARDTVGGRGFDLVLHMRGGSAFVDSMKLLAPGGRLILYGQASGEPMPIDATIVLGLVPGVAPNTGILGCYLPGYMQDAAFCEAQIKRLIEWVTSGAVSIKISQTLPLEQAAEAHRLIESRTSTGKIILKP</sequence>
<dbReference type="InterPro" id="IPR011032">
    <property type="entry name" value="GroES-like_sf"/>
</dbReference>
<dbReference type="Gene3D" id="3.90.180.10">
    <property type="entry name" value="Medium-chain alcohol dehydrogenases, catalytic domain"/>
    <property type="match status" value="1"/>
</dbReference>
<dbReference type="Pfam" id="PF13602">
    <property type="entry name" value="ADH_zinc_N_2"/>
    <property type="match status" value="1"/>
</dbReference>
<dbReference type="EMBL" id="MDEG01000002">
    <property type="protein sequence ID" value="PPU99367.1"/>
    <property type="molecule type" value="Genomic_DNA"/>
</dbReference>
<dbReference type="SMART" id="SM00829">
    <property type="entry name" value="PKS_ER"/>
    <property type="match status" value="1"/>
</dbReference>
<evidence type="ECO:0000259" key="3">
    <source>
        <dbReference type="SMART" id="SM00829"/>
    </source>
</evidence>
<reference evidence="5" key="1">
    <citation type="submission" date="2016-08" db="EMBL/GenBank/DDBJ databases">
        <authorList>
            <person name="Merda D."/>
            <person name="Briand M."/>
            <person name="Taghouti G."/>
            <person name="Carrere S."/>
            <person name="Gouzy J."/>
            <person name="Portier P."/>
            <person name="Jacques M.-A."/>
            <person name="Fischer-Le Saux M."/>
        </authorList>
    </citation>
    <scope>NUCLEOTIDE SEQUENCE [LARGE SCALE GENOMIC DNA]</scope>
    <source>
        <strain evidence="5">CFBP1156</strain>
    </source>
</reference>
<dbReference type="GO" id="GO:0035925">
    <property type="term" value="F:mRNA 3'-UTR AU-rich region binding"/>
    <property type="evidence" value="ECO:0007669"/>
    <property type="project" value="TreeGrafter"/>
</dbReference>
<keyword evidence="5" id="KW-1185">Reference proteome</keyword>
<protein>
    <recommendedName>
        <fullName evidence="3">Enoyl reductase (ER) domain-containing protein</fullName>
    </recommendedName>
</protein>
<dbReference type="GO" id="GO:0005829">
    <property type="term" value="C:cytosol"/>
    <property type="evidence" value="ECO:0007669"/>
    <property type="project" value="TreeGrafter"/>
</dbReference>
<dbReference type="Proteomes" id="UP000238261">
    <property type="component" value="Unassembled WGS sequence"/>
</dbReference>
<comment type="caution">
    <text evidence="4">The sequence shown here is derived from an EMBL/GenBank/DDBJ whole genome shotgun (WGS) entry which is preliminary data.</text>
</comment>
<dbReference type="InterPro" id="IPR036291">
    <property type="entry name" value="NAD(P)-bd_dom_sf"/>
</dbReference>
<evidence type="ECO:0000256" key="1">
    <source>
        <dbReference type="ARBA" id="ARBA00022857"/>
    </source>
</evidence>
<dbReference type="SUPFAM" id="SSF51735">
    <property type="entry name" value="NAD(P)-binding Rossmann-fold domains"/>
    <property type="match status" value="1"/>
</dbReference>
<proteinExistence type="predicted"/>
<dbReference type="Pfam" id="PF08240">
    <property type="entry name" value="ADH_N"/>
    <property type="match status" value="1"/>
</dbReference>
<keyword evidence="2" id="KW-0560">Oxidoreductase</keyword>
<gene>
    <name evidence="4" type="ORF">XhyaCFBP1156_03625</name>
</gene>
<dbReference type="GO" id="GO:0070402">
    <property type="term" value="F:NADPH binding"/>
    <property type="evidence" value="ECO:0007669"/>
    <property type="project" value="TreeGrafter"/>
</dbReference>
<dbReference type="InterPro" id="IPR013154">
    <property type="entry name" value="ADH-like_N"/>
</dbReference>
<dbReference type="InterPro" id="IPR020843">
    <property type="entry name" value="ER"/>
</dbReference>
<dbReference type="AlphaFoldDB" id="A0A2S7F1Q0"/>
<organism evidence="4 5">
    <name type="scientific">Xanthomonas hyacinthi</name>
    <dbReference type="NCBI Taxonomy" id="56455"/>
    <lineage>
        <taxon>Bacteria</taxon>
        <taxon>Pseudomonadati</taxon>
        <taxon>Pseudomonadota</taxon>
        <taxon>Gammaproteobacteria</taxon>
        <taxon>Lysobacterales</taxon>
        <taxon>Lysobacteraceae</taxon>
        <taxon>Xanthomonas</taxon>
    </lineage>
</organism>
<feature type="domain" description="Enoyl reductase (ER)" evidence="3">
    <location>
        <begin position="33"/>
        <end position="352"/>
    </location>
</feature>
<dbReference type="SUPFAM" id="SSF50129">
    <property type="entry name" value="GroES-like"/>
    <property type="match status" value="1"/>
</dbReference>
<dbReference type="GO" id="GO:0003960">
    <property type="term" value="F:quinone reductase (NADPH) activity"/>
    <property type="evidence" value="ECO:0007669"/>
    <property type="project" value="TreeGrafter"/>
</dbReference>
<dbReference type="PANTHER" id="PTHR48106:SF13">
    <property type="entry name" value="QUINONE OXIDOREDUCTASE-RELATED"/>
    <property type="match status" value="1"/>
</dbReference>
<dbReference type="PANTHER" id="PTHR48106">
    <property type="entry name" value="QUINONE OXIDOREDUCTASE PIG3-RELATED"/>
    <property type="match status" value="1"/>
</dbReference>
<evidence type="ECO:0000313" key="5">
    <source>
        <dbReference type="Proteomes" id="UP000238261"/>
    </source>
</evidence>